<dbReference type="Pfam" id="PF00392">
    <property type="entry name" value="GntR"/>
    <property type="match status" value="1"/>
</dbReference>
<dbReference type="SMART" id="SM00895">
    <property type="entry name" value="FCD"/>
    <property type="match status" value="1"/>
</dbReference>
<evidence type="ECO:0000313" key="6">
    <source>
        <dbReference type="Proteomes" id="UP000029844"/>
    </source>
</evidence>
<dbReference type="PANTHER" id="PTHR43537">
    <property type="entry name" value="TRANSCRIPTIONAL REGULATOR, GNTR FAMILY"/>
    <property type="match status" value="1"/>
</dbReference>
<dbReference type="InterPro" id="IPR036390">
    <property type="entry name" value="WH_DNA-bd_sf"/>
</dbReference>
<dbReference type="RefSeq" id="WP_036085954.1">
    <property type="nucleotide sequence ID" value="NZ_CBCSHQ010000004.1"/>
</dbReference>
<dbReference type="OrthoDB" id="9782299at2"/>
<evidence type="ECO:0000256" key="3">
    <source>
        <dbReference type="ARBA" id="ARBA00023163"/>
    </source>
</evidence>
<dbReference type="GO" id="GO:0003677">
    <property type="term" value="F:DNA binding"/>
    <property type="evidence" value="ECO:0007669"/>
    <property type="project" value="UniProtKB-KW"/>
</dbReference>
<protein>
    <submittedName>
        <fullName evidence="5">GntR family transcriptional regulator</fullName>
    </submittedName>
</protein>
<evidence type="ECO:0000256" key="2">
    <source>
        <dbReference type="ARBA" id="ARBA00023125"/>
    </source>
</evidence>
<dbReference type="Gene3D" id="1.10.10.10">
    <property type="entry name" value="Winged helix-like DNA-binding domain superfamily/Winged helix DNA-binding domain"/>
    <property type="match status" value="1"/>
</dbReference>
<gene>
    <name evidence="5" type="ORF">EP57_09330</name>
</gene>
<dbReference type="Gene3D" id="1.20.120.530">
    <property type="entry name" value="GntR ligand-binding domain-like"/>
    <property type="match status" value="1"/>
</dbReference>
<comment type="caution">
    <text evidence="5">The sequence shown here is derived from an EMBL/GenBank/DDBJ whole genome shotgun (WGS) entry which is preliminary data.</text>
</comment>
<dbReference type="InterPro" id="IPR000524">
    <property type="entry name" value="Tscrpt_reg_HTH_GntR"/>
</dbReference>
<keyword evidence="6" id="KW-1185">Reference proteome</keyword>
<dbReference type="InterPro" id="IPR036388">
    <property type="entry name" value="WH-like_DNA-bd_sf"/>
</dbReference>
<dbReference type="SUPFAM" id="SSF46785">
    <property type="entry name" value="Winged helix' DNA-binding domain"/>
    <property type="match status" value="1"/>
</dbReference>
<dbReference type="PROSITE" id="PS50949">
    <property type="entry name" value="HTH_GNTR"/>
    <property type="match status" value="1"/>
</dbReference>
<dbReference type="GeneID" id="58717573"/>
<dbReference type="SMART" id="SM00345">
    <property type="entry name" value="HTH_GNTR"/>
    <property type="match status" value="1"/>
</dbReference>
<dbReference type="Pfam" id="PF07729">
    <property type="entry name" value="FCD"/>
    <property type="match status" value="1"/>
</dbReference>
<evidence type="ECO:0000259" key="4">
    <source>
        <dbReference type="PROSITE" id="PS50949"/>
    </source>
</evidence>
<dbReference type="InterPro" id="IPR008920">
    <property type="entry name" value="TF_FadR/GntR_C"/>
</dbReference>
<dbReference type="AlphaFoldDB" id="A0A099W7J5"/>
<keyword evidence="3" id="KW-0804">Transcription</keyword>
<feature type="domain" description="HTH gntR-type" evidence="4">
    <location>
        <begin position="8"/>
        <end position="76"/>
    </location>
</feature>
<organism evidence="5 6">
    <name type="scientific">Listeria booriae</name>
    <dbReference type="NCBI Taxonomy" id="1552123"/>
    <lineage>
        <taxon>Bacteria</taxon>
        <taxon>Bacillati</taxon>
        <taxon>Bacillota</taxon>
        <taxon>Bacilli</taxon>
        <taxon>Bacillales</taxon>
        <taxon>Listeriaceae</taxon>
        <taxon>Listeria</taxon>
    </lineage>
</organism>
<dbReference type="EMBL" id="JNFA01000023">
    <property type="protein sequence ID" value="KGL40746.1"/>
    <property type="molecule type" value="Genomic_DNA"/>
</dbReference>
<dbReference type="eggNOG" id="COG2186">
    <property type="taxonomic scope" value="Bacteria"/>
</dbReference>
<evidence type="ECO:0000313" key="5">
    <source>
        <dbReference type="EMBL" id="KGL40746.1"/>
    </source>
</evidence>
<dbReference type="STRING" id="1552123.EP57_09330"/>
<dbReference type="SUPFAM" id="SSF48008">
    <property type="entry name" value="GntR ligand-binding domain-like"/>
    <property type="match status" value="1"/>
</dbReference>
<accession>A0A099W7J5</accession>
<dbReference type="Proteomes" id="UP000029844">
    <property type="component" value="Unassembled WGS sequence"/>
</dbReference>
<sequence length="226" mass="25647">MLHKLEKKSLVEQVYSQIEEMIKSGVWEVGDRLPTEAELMEQFGVSRNTLREAIRALAHVGLLEVKQGDGTFVLTTSELNAVLQKRIQSAAVLEILEVRHALDREAVSLACLRRTEEDLTEMEKFRDLCFQYTTENNLEKFVESDWQLHQAITAASYNPLLIDMYAHLFEEIQISITSTTEMNDASAAGHNDLILAIRNQDAASAVHCVDMYISHFKQIILPKKGE</sequence>
<dbReference type="InterPro" id="IPR011711">
    <property type="entry name" value="GntR_C"/>
</dbReference>
<dbReference type="CDD" id="cd07377">
    <property type="entry name" value="WHTH_GntR"/>
    <property type="match status" value="1"/>
</dbReference>
<keyword evidence="1" id="KW-0805">Transcription regulation</keyword>
<dbReference type="GO" id="GO:0003700">
    <property type="term" value="F:DNA-binding transcription factor activity"/>
    <property type="evidence" value="ECO:0007669"/>
    <property type="project" value="InterPro"/>
</dbReference>
<dbReference type="PRINTS" id="PR00035">
    <property type="entry name" value="HTHGNTR"/>
</dbReference>
<dbReference type="PANTHER" id="PTHR43537:SF47">
    <property type="entry name" value="REGULATORY PROTEIN GNTR HTH"/>
    <property type="match status" value="1"/>
</dbReference>
<evidence type="ECO:0000256" key="1">
    <source>
        <dbReference type="ARBA" id="ARBA00023015"/>
    </source>
</evidence>
<keyword evidence="2" id="KW-0238">DNA-binding</keyword>
<reference evidence="5 6" key="1">
    <citation type="submission" date="2014-05" db="EMBL/GenBank/DDBJ databases">
        <title>Novel Listeriaceae from food processing environments.</title>
        <authorList>
            <person name="den Bakker H.C."/>
        </authorList>
    </citation>
    <scope>NUCLEOTIDE SEQUENCE [LARGE SCALE GENOMIC DNA]</scope>
    <source>
        <strain evidence="5 6">FSL A5-0281</strain>
    </source>
</reference>
<proteinExistence type="predicted"/>
<name>A0A099W7J5_9LIST</name>